<feature type="compositionally biased region" description="Basic and acidic residues" evidence="1">
    <location>
        <begin position="111"/>
        <end position="144"/>
    </location>
</feature>
<dbReference type="AlphaFoldDB" id="A0A8H3TSH4"/>
<feature type="compositionally biased region" description="Polar residues" evidence="1">
    <location>
        <begin position="32"/>
        <end position="44"/>
    </location>
</feature>
<gene>
    <name evidence="2" type="ORF">NliqN6_2807</name>
</gene>
<feature type="compositionally biased region" description="Polar residues" evidence="1">
    <location>
        <begin position="188"/>
        <end position="199"/>
    </location>
</feature>
<dbReference type="OrthoDB" id="10666970at2759"/>
<feature type="region of interest" description="Disordered" evidence="1">
    <location>
        <begin position="111"/>
        <end position="202"/>
    </location>
</feature>
<dbReference type="Proteomes" id="UP000620104">
    <property type="component" value="Unassembled WGS sequence"/>
</dbReference>
<feature type="region of interest" description="Disordered" evidence="1">
    <location>
        <begin position="1"/>
        <end position="95"/>
    </location>
</feature>
<protein>
    <submittedName>
        <fullName evidence="2">Uncharacterized protein</fullName>
    </submittedName>
</protein>
<name>A0A8H3TSH4_9TREE</name>
<sequence>MSAISYQKSLQDPPSSTSSESQLFSEKPPAQQDRTTLQVGSRTAESGKILEDSMVAASDSRPDKPKPFPKTAAFSRFRDKPERKRSSHSTNLRSLEALQFARQFKRLEMQKRTRAAEAKGGRMDRLLEEKPNGTKGEEQVGKLNERRRKTEAKVDGKQARSGAYVVKDNQSMQIDRTPGRSSGKENKAASSSRPKTQTLDPDAHAAFAMFNSLGISDAGMTRQ</sequence>
<evidence type="ECO:0000313" key="3">
    <source>
        <dbReference type="Proteomes" id="UP000620104"/>
    </source>
</evidence>
<evidence type="ECO:0000256" key="1">
    <source>
        <dbReference type="SAM" id="MobiDB-lite"/>
    </source>
</evidence>
<feature type="compositionally biased region" description="Low complexity" evidence="1">
    <location>
        <begin position="9"/>
        <end position="26"/>
    </location>
</feature>
<comment type="caution">
    <text evidence="2">The sequence shown here is derived from an EMBL/GenBank/DDBJ whole genome shotgun (WGS) entry which is preliminary data.</text>
</comment>
<reference evidence="2" key="1">
    <citation type="submission" date="2020-07" db="EMBL/GenBank/DDBJ databases">
        <title>Draft Genome Sequence of a Deep-Sea Yeast, Naganishia (Cryptococcus) liquefaciens strain N6.</title>
        <authorList>
            <person name="Han Y.W."/>
            <person name="Kajitani R."/>
            <person name="Morimoto H."/>
            <person name="Parhat M."/>
            <person name="Tsubouchi H."/>
            <person name="Bakenova O."/>
            <person name="Ogata M."/>
            <person name="Argunhan B."/>
            <person name="Aoki R."/>
            <person name="Kajiwara S."/>
            <person name="Itoh T."/>
            <person name="Iwasaki H."/>
        </authorList>
    </citation>
    <scope>NUCLEOTIDE SEQUENCE</scope>
    <source>
        <strain evidence="2">N6</strain>
    </source>
</reference>
<evidence type="ECO:0000313" key="2">
    <source>
        <dbReference type="EMBL" id="GHJ86405.1"/>
    </source>
</evidence>
<organism evidence="2 3">
    <name type="scientific">Naganishia liquefaciens</name>
    <dbReference type="NCBI Taxonomy" id="104408"/>
    <lineage>
        <taxon>Eukaryota</taxon>
        <taxon>Fungi</taxon>
        <taxon>Dikarya</taxon>
        <taxon>Basidiomycota</taxon>
        <taxon>Agaricomycotina</taxon>
        <taxon>Tremellomycetes</taxon>
        <taxon>Filobasidiales</taxon>
        <taxon>Filobasidiaceae</taxon>
        <taxon>Naganishia</taxon>
    </lineage>
</organism>
<keyword evidence="3" id="KW-1185">Reference proteome</keyword>
<dbReference type="EMBL" id="BLZA01000018">
    <property type="protein sequence ID" value="GHJ86405.1"/>
    <property type="molecule type" value="Genomic_DNA"/>
</dbReference>
<proteinExistence type="predicted"/>
<accession>A0A8H3TSH4</accession>